<reference evidence="6" key="1">
    <citation type="journal article" date="2014" name="Front. Microbiol.">
        <title>High frequency of phylogenetically diverse reductive dehalogenase-homologous genes in deep subseafloor sedimentary metagenomes.</title>
        <authorList>
            <person name="Kawai M."/>
            <person name="Futagami T."/>
            <person name="Toyoda A."/>
            <person name="Takaki Y."/>
            <person name="Nishi S."/>
            <person name="Hori S."/>
            <person name="Arai W."/>
            <person name="Tsubouchi T."/>
            <person name="Morono Y."/>
            <person name="Uchiyama I."/>
            <person name="Ito T."/>
            <person name="Fujiyama A."/>
            <person name="Inagaki F."/>
            <person name="Takami H."/>
        </authorList>
    </citation>
    <scope>NUCLEOTIDE SEQUENCE</scope>
    <source>
        <strain evidence="6">Expedition CK06-06</strain>
    </source>
</reference>
<dbReference type="SUPFAM" id="SSF53335">
    <property type="entry name" value="S-adenosyl-L-methionine-dependent methyltransferases"/>
    <property type="match status" value="1"/>
</dbReference>
<dbReference type="Pfam" id="PF01555">
    <property type="entry name" value="N6_N4_Mtase"/>
    <property type="match status" value="1"/>
</dbReference>
<dbReference type="GO" id="GO:0008170">
    <property type="term" value="F:N-methyltransferase activity"/>
    <property type="evidence" value="ECO:0007669"/>
    <property type="project" value="InterPro"/>
</dbReference>
<keyword evidence="3" id="KW-0808">Transferase</keyword>
<evidence type="ECO:0000256" key="3">
    <source>
        <dbReference type="ARBA" id="ARBA00022679"/>
    </source>
</evidence>
<dbReference type="GO" id="GO:0003677">
    <property type="term" value="F:DNA binding"/>
    <property type="evidence" value="ECO:0007669"/>
    <property type="project" value="InterPro"/>
</dbReference>
<protein>
    <recommendedName>
        <fullName evidence="5">DNA methylase N-4/N-6 domain-containing protein</fullName>
    </recommendedName>
</protein>
<organism evidence="6">
    <name type="scientific">marine sediment metagenome</name>
    <dbReference type="NCBI Taxonomy" id="412755"/>
    <lineage>
        <taxon>unclassified sequences</taxon>
        <taxon>metagenomes</taxon>
        <taxon>ecological metagenomes</taxon>
    </lineage>
</organism>
<dbReference type="Gene3D" id="3.40.50.150">
    <property type="entry name" value="Vaccinia Virus protein VP39"/>
    <property type="match status" value="1"/>
</dbReference>
<comment type="similarity">
    <text evidence="1">Belongs to the N(4)/N(6)-methyltransferase family.</text>
</comment>
<evidence type="ECO:0000256" key="1">
    <source>
        <dbReference type="ARBA" id="ARBA00006594"/>
    </source>
</evidence>
<dbReference type="InterPro" id="IPR029063">
    <property type="entry name" value="SAM-dependent_MTases_sf"/>
</dbReference>
<dbReference type="GO" id="GO:0032259">
    <property type="term" value="P:methylation"/>
    <property type="evidence" value="ECO:0007669"/>
    <property type="project" value="UniProtKB-KW"/>
</dbReference>
<dbReference type="InterPro" id="IPR002295">
    <property type="entry name" value="N4/N6-MTase_EcoPI_Mod-like"/>
</dbReference>
<evidence type="ECO:0000256" key="2">
    <source>
        <dbReference type="ARBA" id="ARBA00022603"/>
    </source>
</evidence>
<keyword evidence="2" id="KW-0489">Methyltransferase</keyword>
<dbReference type="InterPro" id="IPR002052">
    <property type="entry name" value="DNA_methylase_N6_adenine_CS"/>
</dbReference>
<proteinExistence type="inferred from homology"/>
<evidence type="ECO:0000259" key="5">
    <source>
        <dbReference type="Pfam" id="PF01555"/>
    </source>
</evidence>
<accession>X1BH02</accession>
<keyword evidence="4" id="KW-0949">S-adenosyl-L-methionine</keyword>
<dbReference type="PROSITE" id="PS00092">
    <property type="entry name" value="N6_MTASE"/>
    <property type="match status" value="1"/>
</dbReference>
<gene>
    <name evidence="6" type="ORF">S01H4_48806</name>
</gene>
<sequence>MTSDTDSSKGRTKKKGRSKPYIPHLAEFFFEPTEDWNHDKAKQLYSKAVPSLNDYEPDTVQFTECIEGMKSLPKSSIDLVIADPPFGIGFDGKSGVYNRDDTLVIPGYREAQGSYAEFTKDWIAQLPRIMKKDSSAYIFSGWTNLDAILNGASEAGLTTLNHLIWHYPFGVYTKRKFVTSHYHVVLLVKNAKSYYFNKIENYPEDVWIVKRKYRTGREKNSTKLPLEVVSK</sequence>
<dbReference type="EMBL" id="BART01027537">
    <property type="protein sequence ID" value="GAG94295.1"/>
    <property type="molecule type" value="Genomic_DNA"/>
</dbReference>
<comment type="caution">
    <text evidence="6">The sequence shown here is derived from an EMBL/GenBank/DDBJ whole genome shotgun (WGS) entry which is preliminary data.</text>
</comment>
<dbReference type="InterPro" id="IPR002941">
    <property type="entry name" value="DNA_methylase_N4/N6"/>
</dbReference>
<evidence type="ECO:0000256" key="4">
    <source>
        <dbReference type="ARBA" id="ARBA00022691"/>
    </source>
</evidence>
<feature type="domain" description="DNA methylase N-4/N-6" evidence="5">
    <location>
        <begin position="77"/>
        <end position="199"/>
    </location>
</feature>
<feature type="non-terminal residue" evidence="6">
    <location>
        <position position="231"/>
    </location>
</feature>
<evidence type="ECO:0000313" key="6">
    <source>
        <dbReference type="EMBL" id="GAG94295.1"/>
    </source>
</evidence>
<name>X1BH02_9ZZZZ</name>
<dbReference type="AlphaFoldDB" id="X1BH02"/>
<dbReference type="PRINTS" id="PR00506">
    <property type="entry name" value="D21N6MTFRASE"/>
</dbReference>